<evidence type="ECO:0000313" key="3">
    <source>
        <dbReference type="EMBL" id="SMX40873.1"/>
    </source>
</evidence>
<dbReference type="OrthoDB" id="7355345at2"/>
<evidence type="ECO:0000313" key="4">
    <source>
        <dbReference type="Proteomes" id="UP000220836"/>
    </source>
</evidence>
<organism evidence="3 4">
    <name type="scientific">Pelagimonas varians</name>
    <dbReference type="NCBI Taxonomy" id="696760"/>
    <lineage>
        <taxon>Bacteria</taxon>
        <taxon>Pseudomonadati</taxon>
        <taxon>Pseudomonadota</taxon>
        <taxon>Alphaproteobacteria</taxon>
        <taxon>Rhodobacterales</taxon>
        <taxon>Roseobacteraceae</taxon>
        <taxon>Pelagimonas</taxon>
    </lineage>
</organism>
<dbReference type="InterPro" id="IPR004360">
    <property type="entry name" value="Glyas_Fos-R_dOase_dom"/>
</dbReference>
<gene>
    <name evidence="3" type="ORF">PEV8663_02146</name>
</gene>
<protein>
    <submittedName>
        <fullName evidence="3">Glyoxalase-like domain protein</fullName>
    </submittedName>
</protein>
<dbReference type="Proteomes" id="UP000220836">
    <property type="component" value="Unassembled WGS sequence"/>
</dbReference>
<dbReference type="Gene3D" id="3.10.180.10">
    <property type="entry name" value="2,3-Dihydroxybiphenyl 1,2-Dioxygenase, domain 1"/>
    <property type="match status" value="1"/>
</dbReference>
<dbReference type="PANTHER" id="PTHR43048:SF3">
    <property type="entry name" value="METHYLMALONYL-COA EPIMERASE, MITOCHONDRIAL"/>
    <property type="match status" value="1"/>
</dbReference>
<dbReference type="InterPro" id="IPR029068">
    <property type="entry name" value="Glyas_Bleomycin-R_OHBP_Dase"/>
</dbReference>
<dbReference type="GO" id="GO:0046491">
    <property type="term" value="P:L-methylmalonyl-CoA metabolic process"/>
    <property type="evidence" value="ECO:0007669"/>
    <property type="project" value="TreeGrafter"/>
</dbReference>
<feature type="domain" description="VOC" evidence="2">
    <location>
        <begin position="4"/>
        <end position="125"/>
    </location>
</feature>
<dbReference type="CDD" id="cd06587">
    <property type="entry name" value="VOC"/>
    <property type="match status" value="1"/>
</dbReference>
<dbReference type="PROSITE" id="PS51819">
    <property type="entry name" value="VOC"/>
    <property type="match status" value="1"/>
</dbReference>
<dbReference type="GO" id="GO:0046872">
    <property type="term" value="F:metal ion binding"/>
    <property type="evidence" value="ECO:0007669"/>
    <property type="project" value="UniProtKB-KW"/>
</dbReference>
<dbReference type="InterPro" id="IPR051785">
    <property type="entry name" value="MMCE/EMCE_epimerase"/>
</dbReference>
<keyword evidence="1" id="KW-0479">Metal-binding</keyword>
<dbReference type="PANTHER" id="PTHR43048">
    <property type="entry name" value="METHYLMALONYL-COA EPIMERASE"/>
    <property type="match status" value="1"/>
</dbReference>
<dbReference type="Pfam" id="PF00903">
    <property type="entry name" value="Glyoxalase"/>
    <property type="match status" value="1"/>
</dbReference>
<keyword evidence="4" id="KW-1185">Reference proteome</keyword>
<evidence type="ECO:0000256" key="1">
    <source>
        <dbReference type="ARBA" id="ARBA00022723"/>
    </source>
</evidence>
<dbReference type="SUPFAM" id="SSF54593">
    <property type="entry name" value="Glyoxalase/Bleomycin resistance protein/Dihydroxybiphenyl dioxygenase"/>
    <property type="match status" value="1"/>
</dbReference>
<dbReference type="GO" id="GO:0004493">
    <property type="term" value="F:methylmalonyl-CoA epimerase activity"/>
    <property type="evidence" value="ECO:0007669"/>
    <property type="project" value="TreeGrafter"/>
</dbReference>
<proteinExistence type="predicted"/>
<dbReference type="EMBL" id="FXYH01000006">
    <property type="protein sequence ID" value="SMX40873.1"/>
    <property type="molecule type" value="Genomic_DNA"/>
</dbReference>
<dbReference type="InterPro" id="IPR037523">
    <property type="entry name" value="VOC_core"/>
</dbReference>
<name>A0A238KDJ6_9RHOB</name>
<reference evidence="3 4" key="1">
    <citation type="submission" date="2017-05" db="EMBL/GenBank/DDBJ databases">
        <authorList>
            <person name="Song R."/>
            <person name="Chenine A.L."/>
            <person name="Ruprecht R.M."/>
        </authorList>
    </citation>
    <scope>NUCLEOTIDE SEQUENCE [LARGE SCALE GENOMIC DNA]</scope>
    <source>
        <strain evidence="3 4">CECT 8663</strain>
    </source>
</reference>
<dbReference type="RefSeq" id="WP_097804639.1">
    <property type="nucleotide sequence ID" value="NZ_FXYH01000006.1"/>
</dbReference>
<accession>A0A238KDJ6</accession>
<evidence type="ECO:0000259" key="2">
    <source>
        <dbReference type="PROSITE" id="PS51819"/>
    </source>
</evidence>
<sequence>MQAKLEHINFTVPDAKATAQFLQTLFGWKTRWEGKALNDGYTVHVGGDDSYLALYSPKPALKGRAPRYDHEGAMNHIGLVVDDLDGAEKSVVALGYVPHNHGDYEPGRRFYFDGPDGVEYELVEYDRAS</sequence>
<dbReference type="AlphaFoldDB" id="A0A238KDJ6"/>